<reference evidence="2" key="1">
    <citation type="submission" date="2021-10" db="EMBL/GenBank/DDBJ databases">
        <title>Melipona bicolor Genome sequencing and assembly.</title>
        <authorList>
            <person name="Araujo N.S."/>
            <person name="Arias M.C."/>
        </authorList>
    </citation>
    <scope>NUCLEOTIDE SEQUENCE</scope>
    <source>
        <strain evidence="2">USP_2M_L1-L4_2017</strain>
        <tissue evidence="2">Whole body</tissue>
    </source>
</reference>
<keyword evidence="3" id="KW-1185">Reference proteome</keyword>
<organism evidence="2 3">
    <name type="scientific">Melipona bicolor</name>
    <dbReference type="NCBI Taxonomy" id="60889"/>
    <lineage>
        <taxon>Eukaryota</taxon>
        <taxon>Metazoa</taxon>
        <taxon>Ecdysozoa</taxon>
        <taxon>Arthropoda</taxon>
        <taxon>Hexapoda</taxon>
        <taxon>Insecta</taxon>
        <taxon>Pterygota</taxon>
        <taxon>Neoptera</taxon>
        <taxon>Endopterygota</taxon>
        <taxon>Hymenoptera</taxon>
        <taxon>Apocrita</taxon>
        <taxon>Aculeata</taxon>
        <taxon>Apoidea</taxon>
        <taxon>Anthophila</taxon>
        <taxon>Apidae</taxon>
        <taxon>Melipona</taxon>
    </lineage>
</organism>
<evidence type="ECO:0000256" key="1">
    <source>
        <dbReference type="SAM" id="MobiDB-lite"/>
    </source>
</evidence>
<name>A0AA40FPV9_9HYME</name>
<feature type="compositionally biased region" description="Basic and acidic residues" evidence="1">
    <location>
        <begin position="118"/>
        <end position="127"/>
    </location>
</feature>
<dbReference type="EMBL" id="JAHYIQ010000022">
    <property type="protein sequence ID" value="KAK1122810.1"/>
    <property type="molecule type" value="Genomic_DNA"/>
</dbReference>
<feature type="region of interest" description="Disordered" evidence="1">
    <location>
        <begin position="42"/>
        <end position="93"/>
    </location>
</feature>
<proteinExistence type="predicted"/>
<accession>A0AA40FPV9</accession>
<dbReference type="Proteomes" id="UP001177670">
    <property type="component" value="Unassembled WGS sequence"/>
</dbReference>
<feature type="compositionally biased region" description="Basic and acidic residues" evidence="1">
    <location>
        <begin position="43"/>
        <end position="85"/>
    </location>
</feature>
<feature type="region of interest" description="Disordered" evidence="1">
    <location>
        <begin position="107"/>
        <end position="146"/>
    </location>
</feature>
<protein>
    <submittedName>
        <fullName evidence="2">Uncharacterized protein</fullName>
    </submittedName>
</protein>
<evidence type="ECO:0000313" key="3">
    <source>
        <dbReference type="Proteomes" id="UP001177670"/>
    </source>
</evidence>
<dbReference type="AlphaFoldDB" id="A0AA40FPV9"/>
<evidence type="ECO:0000313" key="2">
    <source>
        <dbReference type="EMBL" id="KAK1122810.1"/>
    </source>
</evidence>
<sequence length="162" mass="18062">MSCNKIHSTAQVARASRVDEFQRAASQHRRALSTLRLSNEITLEQRETGSGESAKEGKRQAYREDTLDRHRTQLRRDARGHDGADKFNSATQPLSLRSAVVQVTHFRLSEQEDEDSAEDRRVNEKATKGGNALAAGRERERTRGAGWEHACVAGSATRGETF</sequence>
<gene>
    <name evidence="2" type="ORF">K0M31_009252</name>
</gene>
<comment type="caution">
    <text evidence="2">The sequence shown here is derived from an EMBL/GenBank/DDBJ whole genome shotgun (WGS) entry which is preliminary data.</text>
</comment>